<sequence length="684" mass="74901">MAAGALMQALVLVPGTFADTAHAAEDFLEFKSQAVEFGSAMLENVLDKLSDEHGSDPPAEVGVLSEDVWSSVAEYASKEDTFSSIDGWLDENLGKFMNLTGVAIEERRFSKGIPIFRNSACGKAIAAPPDDDPKVFENSKQHTGFLIDDYGLERGRAWVKDLLAAERLRFLSQLVHSGSDAAWALLQHCPDSANVLLQAGDWLLRAVSATCPYPAFVSHWEAWKALILRRPKLWKGLIRRSLEWHKGRRSAWALIDRLARHHWVALVDPVAEVPDSHACLICKCAFSCAQTWASHAVLKHGYRSPHFRAAVGNRCRACGTIFANVRRHRTHLQVSAACRQSVLRGDPDLLPVWTSTDAHVQSRAIKGRGTSHLPPPARDLAHELLSGLEGLSVASDEDIFALVQKTVEPFPVLVQTLSCWIAGLPPGALRDAAEDVRLCLQVDLLCDDVAGRRTSCDREGLFRPDVRPLAWAPRPAGLPGLVLLGSVSEASFRLDIQPGGGWRSLCFASPPHASLDFAGAFLRFPKPPLRAGSLWDLPSCTLRDMRRYLVWLQRCLSWISLALRLASSGRACILDFGQVPSLSGPVKGKRLLFPMALEEAMFADAMKVDRGTSLIPSLRRHSVSEPPSSSAGTPCAFFFLPVFLGPGPHNSAGRARKRRSPSGMMRPSSTRLHLEAESKGSMCP</sequence>
<dbReference type="OrthoDB" id="421703at2759"/>
<reference evidence="4 5" key="1">
    <citation type="submission" date="2016-02" db="EMBL/GenBank/DDBJ databases">
        <title>Genome analysis of coral dinoflagellate symbionts highlights evolutionary adaptations to a symbiotic lifestyle.</title>
        <authorList>
            <person name="Aranda M."/>
            <person name="Li Y."/>
            <person name="Liew Y.J."/>
            <person name="Baumgarten S."/>
            <person name="Simakov O."/>
            <person name="Wilson M."/>
            <person name="Piel J."/>
            <person name="Ashoor H."/>
            <person name="Bougouffa S."/>
            <person name="Bajic V.B."/>
            <person name="Ryu T."/>
            <person name="Ravasi T."/>
            <person name="Bayer T."/>
            <person name="Micklem G."/>
            <person name="Kim H."/>
            <person name="Bhak J."/>
            <person name="Lajeunesse T.C."/>
            <person name="Voolstra C.R."/>
        </authorList>
    </citation>
    <scope>NUCLEOTIDE SEQUENCE [LARGE SCALE GENOMIC DNA]</scope>
    <source>
        <strain evidence="4 5">CCMP2467</strain>
    </source>
</reference>
<feature type="domain" description="C2H2-type" evidence="3">
    <location>
        <begin position="279"/>
        <end position="300"/>
    </location>
</feature>
<accession>A0A1Q9F253</accession>
<evidence type="ECO:0000313" key="5">
    <source>
        <dbReference type="Proteomes" id="UP000186817"/>
    </source>
</evidence>
<protein>
    <recommendedName>
        <fullName evidence="3">C2H2-type domain-containing protein</fullName>
    </recommendedName>
</protein>
<dbReference type="Proteomes" id="UP000186817">
    <property type="component" value="Unassembled WGS sequence"/>
</dbReference>
<feature type="region of interest" description="Disordered" evidence="1">
    <location>
        <begin position="650"/>
        <end position="684"/>
    </location>
</feature>
<dbReference type="PROSITE" id="PS00028">
    <property type="entry name" value="ZINC_FINGER_C2H2_1"/>
    <property type="match status" value="1"/>
</dbReference>
<keyword evidence="5" id="KW-1185">Reference proteome</keyword>
<dbReference type="InterPro" id="IPR013087">
    <property type="entry name" value="Znf_C2H2_type"/>
</dbReference>
<evidence type="ECO:0000259" key="3">
    <source>
        <dbReference type="PROSITE" id="PS00028"/>
    </source>
</evidence>
<dbReference type="AlphaFoldDB" id="A0A1Q9F253"/>
<comment type="caution">
    <text evidence="4">The sequence shown here is derived from an EMBL/GenBank/DDBJ whole genome shotgun (WGS) entry which is preliminary data.</text>
</comment>
<evidence type="ECO:0000256" key="1">
    <source>
        <dbReference type="SAM" id="MobiDB-lite"/>
    </source>
</evidence>
<name>A0A1Q9F253_SYMMI</name>
<feature type="chain" id="PRO_5013136231" description="C2H2-type domain-containing protein" evidence="2">
    <location>
        <begin position="24"/>
        <end position="684"/>
    </location>
</feature>
<evidence type="ECO:0000256" key="2">
    <source>
        <dbReference type="SAM" id="SignalP"/>
    </source>
</evidence>
<evidence type="ECO:0000313" key="4">
    <source>
        <dbReference type="EMBL" id="OLQ13737.1"/>
    </source>
</evidence>
<dbReference type="EMBL" id="LSRX01000024">
    <property type="protein sequence ID" value="OLQ13737.1"/>
    <property type="molecule type" value="Genomic_DNA"/>
</dbReference>
<keyword evidence="2" id="KW-0732">Signal</keyword>
<organism evidence="4 5">
    <name type="scientific">Symbiodinium microadriaticum</name>
    <name type="common">Dinoflagellate</name>
    <name type="synonym">Zooxanthella microadriatica</name>
    <dbReference type="NCBI Taxonomy" id="2951"/>
    <lineage>
        <taxon>Eukaryota</taxon>
        <taxon>Sar</taxon>
        <taxon>Alveolata</taxon>
        <taxon>Dinophyceae</taxon>
        <taxon>Suessiales</taxon>
        <taxon>Symbiodiniaceae</taxon>
        <taxon>Symbiodinium</taxon>
    </lineage>
</organism>
<feature type="signal peptide" evidence="2">
    <location>
        <begin position="1"/>
        <end position="23"/>
    </location>
</feature>
<proteinExistence type="predicted"/>
<gene>
    <name evidence="4" type="ORF">AK812_SmicGene2210</name>
</gene>